<organism evidence="2 3">
    <name type="scientific">Candidatus Coprovicinus avistercoris</name>
    <dbReference type="NCBI Taxonomy" id="2840754"/>
    <lineage>
        <taxon>Bacteria</taxon>
        <taxon>Bacillati</taxon>
        <taxon>Actinomycetota</taxon>
        <taxon>Coriobacteriia</taxon>
        <taxon>Coriobacteriales</taxon>
        <taxon>Coriobacteriaceae</taxon>
        <taxon>Coriobacteriaceae incertae sedis</taxon>
        <taxon>Candidatus Coprovicinus</taxon>
    </lineage>
</organism>
<sequence length="342" mass="38540">MTKYPANDRESHLNSDETMAERLATLALLFMNTHHPVDSKYILKTLYIQGEDPSKKEVETAKKTFDRDRKRLASCGIHIISVTLSDGANAYQVDERSSFVDSQTLSTRDAFILYMVCQPLLNDPSFPYAEDLRLALAKIDRSFQSSSTLSPQRLFKDSVSQKNLSKAAATVRSSYMSLHACHIVYTDTNGTTSERDIAPFGLFGLRNSIYVVAAAVENNQINSEKMRTFNIERIRSAQELPSLSFQIPVDFDLQDYIRLPFQIGPINCEGTFLVPDKFESDLRQIVGKAGVFYRTEQGLFLKVPISCEKSAAQWGIAWSLIPVEPASFVCIWQEMIERSCNG</sequence>
<protein>
    <submittedName>
        <fullName evidence="2">WYL domain-containing protein</fullName>
    </submittedName>
</protein>
<dbReference type="AlphaFoldDB" id="A0A9D1HWH9"/>
<dbReference type="Proteomes" id="UP000824078">
    <property type="component" value="Unassembled WGS sequence"/>
</dbReference>
<proteinExistence type="predicted"/>
<dbReference type="EMBL" id="DVMQ01000010">
    <property type="protein sequence ID" value="HIU23861.1"/>
    <property type="molecule type" value="Genomic_DNA"/>
</dbReference>
<reference evidence="2" key="2">
    <citation type="journal article" date="2021" name="PeerJ">
        <title>Extensive microbial diversity within the chicken gut microbiome revealed by metagenomics and culture.</title>
        <authorList>
            <person name="Gilroy R."/>
            <person name="Ravi A."/>
            <person name="Getino M."/>
            <person name="Pursley I."/>
            <person name="Horton D.L."/>
            <person name="Alikhan N.F."/>
            <person name="Baker D."/>
            <person name="Gharbi K."/>
            <person name="Hall N."/>
            <person name="Watson M."/>
            <person name="Adriaenssens E.M."/>
            <person name="Foster-Nyarko E."/>
            <person name="Jarju S."/>
            <person name="Secka A."/>
            <person name="Antonio M."/>
            <person name="Oren A."/>
            <person name="Chaudhuri R.R."/>
            <person name="La Ragione R."/>
            <person name="Hildebrand F."/>
            <person name="Pallen M.J."/>
        </authorList>
    </citation>
    <scope>NUCLEOTIDE SEQUENCE</scope>
    <source>
        <strain evidence="2">ChiHjej12B11-29160</strain>
    </source>
</reference>
<dbReference type="PROSITE" id="PS52050">
    <property type="entry name" value="WYL"/>
    <property type="match status" value="1"/>
</dbReference>
<accession>A0A9D1HWH9</accession>
<reference evidence="2" key="1">
    <citation type="submission" date="2020-10" db="EMBL/GenBank/DDBJ databases">
        <authorList>
            <person name="Gilroy R."/>
        </authorList>
    </citation>
    <scope>NUCLEOTIDE SEQUENCE</scope>
    <source>
        <strain evidence="2">ChiHjej12B11-29160</strain>
    </source>
</reference>
<dbReference type="InterPro" id="IPR051534">
    <property type="entry name" value="CBASS_pafABC_assoc_protein"/>
</dbReference>
<dbReference type="PANTHER" id="PTHR34580:SF1">
    <property type="entry name" value="PROTEIN PAFC"/>
    <property type="match status" value="1"/>
</dbReference>
<dbReference type="PANTHER" id="PTHR34580">
    <property type="match status" value="1"/>
</dbReference>
<gene>
    <name evidence="2" type="ORF">IAD17_02945</name>
</gene>
<dbReference type="InterPro" id="IPR026881">
    <property type="entry name" value="WYL_dom"/>
</dbReference>
<feature type="domain" description="WYL" evidence="1">
    <location>
        <begin position="169"/>
        <end position="238"/>
    </location>
</feature>
<comment type="caution">
    <text evidence="2">The sequence shown here is derived from an EMBL/GenBank/DDBJ whole genome shotgun (WGS) entry which is preliminary data.</text>
</comment>
<evidence type="ECO:0000313" key="2">
    <source>
        <dbReference type="EMBL" id="HIU23861.1"/>
    </source>
</evidence>
<evidence type="ECO:0000313" key="3">
    <source>
        <dbReference type="Proteomes" id="UP000824078"/>
    </source>
</evidence>
<name>A0A9D1HWH9_9ACTN</name>
<evidence type="ECO:0000259" key="1">
    <source>
        <dbReference type="Pfam" id="PF13280"/>
    </source>
</evidence>
<dbReference type="Pfam" id="PF13280">
    <property type="entry name" value="WYL"/>
    <property type="match status" value="1"/>
</dbReference>